<keyword evidence="2" id="KW-1185">Reference proteome</keyword>
<comment type="caution">
    <text evidence="1">The sequence shown here is derived from an EMBL/GenBank/DDBJ whole genome shotgun (WGS) entry which is preliminary data.</text>
</comment>
<dbReference type="Proteomes" id="UP000814140">
    <property type="component" value="Unassembled WGS sequence"/>
</dbReference>
<proteinExistence type="predicted"/>
<protein>
    <submittedName>
        <fullName evidence="1">Uncharacterized protein</fullName>
    </submittedName>
</protein>
<evidence type="ECO:0000313" key="1">
    <source>
        <dbReference type="EMBL" id="KAI0061830.1"/>
    </source>
</evidence>
<sequence>MSSNLRHYLLARTTPVFTKPGTTPSPERRGRPGTGAVTPARLRRVSPLSFKVKQRVEESESEDEDGRSEEVFRWREGVADADSELDDVLAEDMKALYRLRIAQDYYYSDNEDEEDEAEEDVEEVESEEEEEYAHEFDPTSLPYIDHHLRGAFDDYASSSEDLAFAGTPDDGDNDDDGFLAPSDSARFASLHAEVLAYPAWAEPAPAPQPPSPFLPWAPEAQSEDATPLEEDLADLVLWDGSAVAADGGHDEEGNPCGDEGATGGSGGREDAGASSDEEEEVEGSLIIGTDGGWTDVEEEEAAREIGAYDADVESDAGSYESDEDGAEDDHSEAGVESGDNRDEEQAAQCTQEADVGEEDASTETDGTLVGSDASEEDADELEAEEEWRWADGVLTVGVNSGSVPWGESWLRAYTTY</sequence>
<evidence type="ECO:0000313" key="2">
    <source>
        <dbReference type="Proteomes" id="UP000814140"/>
    </source>
</evidence>
<gene>
    <name evidence="1" type="ORF">BV25DRAFT_1916496</name>
</gene>
<organism evidence="1 2">
    <name type="scientific">Artomyces pyxidatus</name>
    <dbReference type="NCBI Taxonomy" id="48021"/>
    <lineage>
        <taxon>Eukaryota</taxon>
        <taxon>Fungi</taxon>
        <taxon>Dikarya</taxon>
        <taxon>Basidiomycota</taxon>
        <taxon>Agaricomycotina</taxon>
        <taxon>Agaricomycetes</taxon>
        <taxon>Russulales</taxon>
        <taxon>Auriscalpiaceae</taxon>
        <taxon>Artomyces</taxon>
    </lineage>
</organism>
<accession>A0ACB8T0Y2</accession>
<reference evidence="1" key="1">
    <citation type="submission" date="2021-03" db="EMBL/GenBank/DDBJ databases">
        <authorList>
            <consortium name="DOE Joint Genome Institute"/>
            <person name="Ahrendt S."/>
            <person name="Looney B.P."/>
            <person name="Miyauchi S."/>
            <person name="Morin E."/>
            <person name="Drula E."/>
            <person name="Courty P.E."/>
            <person name="Chicoki N."/>
            <person name="Fauchery L."/>
            <person name="Kohler A."/>
            <person name="Kuo A."/>
            <person name="Labutti K."/>
            <person name="Pangilinan J."/>
            <person name="Lipzen A."/>
            <person name="Riley R."/>
            <person name="Andreopoulos W."/>
            <person name="He G."/>
            <person name="Johnson J."/>
            <person name="Barry K.W."/>
            <person name="Grigoriev I.V."/>
            <person name="Nagy L."/>
            <person name="Hibbett D."/>
            <person name="Henrissat B."/>
            <person name="Matheny P.B."/>
            <person name="Labbe J."/>
            <person name="Martin F."/>
        </authorList>
    </citation>
    <scope>NUCLEOTIDE SEQUENCE</scope>
    <source>
        <strain evidence="1">HHB10654</strain>
    </source>
</reference>
<dbReference type="EMBL" id="MU277210">
    <property type="protein sequence ID" value="KAI0061830.1"/>
    <property type="molecule type" value="Genomic_DNA"/>
</dbReference>
<name>A0ACB8T0Y2_9AGAM</name>
<reference evidence="1" key="2">
    <citation type="journal article" date="2022" name="New Phytol.">
        <title>Evolutionary transition to the ectomycorrhizal habit in the genomes of a hyperdiverse lineage of mushroom-forming fungi.</title>
        <authorList>
            <person name="Looney B."/>
            <person name="Miyauchi S."/>
            <person name="Morin E."/>
            <person name="Drula E."/>
            <person name="Courty P.E."/>
            <person name="Kohler A."/>
            <person name="Kuo A."/>
            <person name="LaButti K."/>
            <person name="Pangilinan J."/>
            <person name="Lipzen A."/>
            <person name="Riley R."/>
            <person name="Andreopoulos W."/>
            <person name="He G."/>
            <person name="Johnson J."/>
            <person name="Nolan M."/>
            <person name="Tritt A."/>
            <person name="Barry K.W."/>
            <person name="Grigoriev I.V."/>
            <person name="Nagy L.G."/>
            <person name="Hibbett D."/>
            <person name="Henrissat B."/>
            <person name="Matheny P.B."/>
            <person name="Labbe J."/>
            <person name="Martin F.M."/>
        </authorList>
    </citation>
    <scope>NUCLEOTIDE SEQUENCE</scope>
    <source>
        <strain evidence="1">HHB10654</strain>
    </source>
</reference>